<dbReference type="AlphaFoldDB" id="A0A0F9BAB8"/>
<dbReference type="EMBL" id="LAZR01038793">
    <property type="protein sequence ID" value="KKL18635.1"/>
    <property type="molecule type" value="Genomic_DNA"/>
</dbReference>
<comment type="caution">
    <text evidence="1">The sequence shown here is derived from an EMBL/GenBank/DDBJ whole genome shotgun (WGS) entry which is preliminary data.</text>
</comment>
<reference evidence="1" key="1">
    <citation type="journal article" date="2015" name="Nature">
        <title>Complex archaea that bridge the gap between prokaryotes and eukaryotes.</title>
        <authorList>
            <person name="Spang A."/>
            <person name="Saw J.H."/>
            <person name="Jorgensen S.L."/>
            <person name="Zaremba-Niedzwiedzka K."/>
            <person name="Martijn J."/>
            <person name="Lind A.E."/>
            <person name="van Eijk R."/>
            <person name="Schleper C."/>
            <person name="Guy L."/>
            <person name="Ettema T.J."/>
        </authorList>
    </citation>
    <scope>NUCLEOTIDE SEQUENCE</scope>
</reference>
<accession>A0A0F9BAB8</accession>
<sequence length="67" mass="7368">MSAEVVTIKKMAKALQKIARLSELDVGKKEYLYDGENGADEITREVKLGLDYAARIAKEALKGIIVT</sequence>
<gene>
    <name evidence="1" type="ORF">LCGC14_2473550</name>
</gene>
<protein>
    <submittedName>
        <fullName evidence="1">Uncharacterized protein</fullName>
    </submittedName>
</protein>
<evidence type="ECO:0000313" key="1">
    <source>
        <dbReference type="EMBL" id="KKL18635.1"/>
    </source>
</evidence>
<organism evidence="1">
    <name type="scientific">marine sediment metagenome</name>
    <dbReference type="NCBI Taxonomy" id="412755"/>
    <lineage>
        <taxon>unclassified sequences</taxon>
        <taxon>metagenomes</taxon>
        <taxon>ecological metagenomes</taxon>
    </lineage>
</organism>
<proteinExistence type="predicted"/>
<name>A0A0F9BAB8_9ZZZZ</name>